<keyword evidence="3" id="KW-1185">Reference proteome</keyword>
<reference evidence="2" key="3">
    <citation type="submission" date="2018-08" db="UniProtKB">
        <authorList>
            <consortium name="EnsemblPlants"/>
        </authorList>
    </citation>
    <scope>IDENTIFICATION</scope>
    <source>
        <strain evidence="2">cv. Bd21</strain>
    </source>
</reference>
<evidence type="ECO:0000313" key="3">
    <source>
        <dbReference type="Proteomes" id="UP000008810"/>
    </source>
</evidence>
<name>A0A0Q3E6X1_BRADI</name>
<evidence type="ECO:0000313" key="2">
    <source>
        <dbReference type="EnsemblPlants" id="KQJ82012"/>
    </source>
</evidence>
<gene>
    <name evidence="1" type="ORF">BRADI_5g04850v3</name>
</gene>
<reference evidence="1" key="2">
    <citation type="submission" date="2017-06" db="EMBL/GenBank/DDBJ databases">
        <title>WGS assembly of Brachypodium distachyon.</title>
        <authorList>
            <consortium name="The International Brachypodium Initiative"/>
            <person name="Lucas S."/>
            <person name="Harmon-Smith M."/>
            <person name="Lail K."/>
            <person name="Tice H."/>
            <person name="Grimwood J."/>
            <person name="Bruce D."/>
            <person name="Barry K."/>
            <person name="Shu S."/>
            <person name="Lindquist E."/>
            <person name="Wang M."/>
            <person name="Pitluck S."/>
            <person name="Vogel J.P."/>
            <person name="Garvin D.F."/>
            <person name="Mockler T.C."/>
            <person name="Schmutz J."/>
            <person name="Rokhsar D."/>
            <person name="Bevan M.W."/>
        </authorList>
    </citation>
    <scope>NUCLEOTIDE SEQUENCE</scope>
    <source>
        <strain evidence="1">Bd21</strain>
    </source>
</reference>
<dbReference type="EnsemblPlants" id="KQJ82012">
    <property type="protein sequence ID" value="KQJ82012"/>
    <property type="gene ID" value="BRADI_5g04850v3"/>
</dbReference>
<organism evidence="1">
    <name type="scientific">Brachypodium distachyon</name>
    <name type="common">Purple false brome</name>
    <name type="synonym">Trachynia distachya</name>
    <dbReference type="NCBI Taxonomy" id="15368"/>
    <lineage>
        <taxon>Eukaryota</taxon>
        <taxon>Viridiplantae</taxon>
        <taxon>Streptophyta</taxon>
        <taxon>Embryophyta</taxon>
        <taxon>Tracheophyta</taxon>
        <taxon>Spermatophyta</taxon>
        <taxon>Magnoliopsida</taxon>
        <taxon>Liliopsida</taxon>
        <taxon>Poales</taxon>
        <taxon>Poaceae</taxon>
        <taxon>BOP clade</taxon>
        <taxon>Pooideae</taxon>
        <taxon>Stipodae</taxon>
        <taxon>Brachypodieae</taxon>
        <taxon>Brachypodium</taxon>
    </lineage>
</organism>
<accession>A0A0Q3E6X1</accession>
<evidence type="ECO:0000313" key="1">
    <source>
        <dbReference type="EMBL" id="KQJ82012.1"/>
    </source>
</evidence>
<dbReference type="Proteomes" id="UP000008810">
    <property type="component" value="Chromosome 5"/>
</dbReference>
<dbReference type="Gramene" id="KQJ82012">
    <property type="protein sequence ID" value="KQJ82012"/>
    <property type="gene ID" value="BRADI_5g04850v3"/>
</dbReference>
<dbReference type="EMBL" id="CM000884">
    <property type="protein sequence ID" value="KQJ82012.1"/>
    <property type="molecule type" value="Genomic_DNA"/>
</dbReference>
<protein>
    <submittedName>
        <fullName evidence="1 2">Uncharacterized protein</fullName>
    </submittedName>
</protein>
<sequence length="83" mass="9260">MRRCASSPFRVSHPFNPSRKLTPCRMRRCASSPFRVRSPTSLGYRQGVALPPVRSSAAAPDVASRCRSAHPRAWGDFSWIRGC</sequence>
<proteinExistence type="predicted"/>
<dbReference type="InParanoid" id="A0A0Q3E6X1"/>
<dbReference type="AlphaFoldDB" id="A0A0Q3E6X1"/>
<reference evidence="1 2" key="1">
    <citation type="journal article" date="2010" name="Nature">
        <title>Genome sequencing and analysis of the model grass Brachypodium distachyon.</title>
        <authorList>
            <consortium name="International Brachypodium Initiative"/>
        </authorList>
    </citation>
    <scope>NUCLEOTIDE SEQUENCE [LARGE SCALE GENOMIC DNA]</scope>
    <source>
        <strain evidence="1 2">Bd21</strain>
    </source>
</reference>